<evidence type="ECO:0000313" key="2">
    <source>
        <dbReference type="Proteomes" id="UP000664859"/>
    </source>
</evidence>
<proteinExistence type="predicted"/>
<reference evidence="1" key="1">
    <citation type="submission" date="2021-02" db="EMBL/GenBank/DDBJ databases">
        <title>First Annotated Genome of the Yellow-green Alga Tribonema minus.</title>
        <authorList>
            <person name="Mahan K.M."/>
        </authorList>
    </citation>
    <scope>NUCLEOTIDE SEQUENCE</scope>
    <source>
        <strain evidence="1">UTEX B ZZ1240</strain>
    </source>
</reference>
<name>A0A835YRV9_9STRA</name>
<dbReference type="EMBL" id="JAFCMP010000423">
    <property type="protein sequence ID" value="KAG5180021.1"/>
    <property type="molecule type" value="Genomic_DNA"/>
</dbReference>
<keyword evidence="2" id="KW-1185">Reference proteome</keyword>
<comment type="caution">
    <text evidence="1">The sequence shown here is derived from an EMBL/GenBank/DDBJ whole genome shotgun (WGS) entry which is preliminary data.</text>
</comment>
<protein>
    <submittedName>
        <fullName evidence="1">Uncharacterized protein</fullName>
    </submittedName>
</protein>
<evidence type="ECO:0000313" key="1">
    <source>
        <dbReference type="EMBL" id="KAG5180021.1"/>
    </source>
</evidence>
<dbReference type="Proteomes" id="UP000664859">
    <property type="component" value="Unassembled WGS sequence"/>
</dbReference>
<accession>A0A835YRV9</accession>
<organism evidence="1 2">
    <name type="scientific">Tribonema minus</name>
    <dbReference type="NCBI Taxonomy" id="303371"/>
    <lineage>
        <taxon>Eukaryota</taxon>
        <taxon>Sar</taxon>
        <taxon>Stramenopiles</taxon>
        <taxon>Ochrophyta</taxon>
        <taxon>PX clade</taxon>
        <taxon>Xanthophyceae</taxon>
        <taxon>Tribonematales</taxon>
        <taxon>Tribonemataceae</taxon>
        <taxon>Tribonema</taxon>
    </lineage>
</organism>
<gene>
    <name evidence="1" type="ORF">JKP88DRAFT_247106</name>
</gene>
<dbReference type="AlphaFoldDB" id="A0A835YRV9"/>
<sequence>MAMTVRYLIQQLPQVSAVSFKFAVEQRMKVGHDHTLRLVVDATYMLSSAMSVANDYGGGSAYHEAESLMALLHDDDDLIGEVMGAGAETPAAPALPPAINTATPQPVSDAVISSTLTAAVNAALQAVRADISAAGTEGARAAVSDSQLEPLAPAMSVVLSLATLTVQQIARQQAEQDDMRGQVAGLCGQVAGLQATLQEVLAKLPGLANKPPAGGRTKAAAKDAHAAQELHALANLVDGSKCALTDWYIFGSPILLSLAGPDDMAMGFINWLHGPVAAYLVNNSEAKNLLGMPSSCQINHGRCLTCQLADPSCLWDKRGASYTREAKEVDSIKEEDAPRSDTGLTVRLGSCEARLALASAFFRQELEEARAFSPAISTAMPYTLEMATVTRELERLSSAHIGAHGAARSKRQQELGELIMRLSLPDKCKAKPLILAAPHTRALVFLAWHMTLLGQSAIERVALLPHVKLVASLIRATAGKEFGSKVPKELDEVLVDSDSETESDDSDDDR</sequence>